<name>A0A6J8CQ91_MYTCO</name>
<evidence type="ECO:0000313" key="1">
    <source>
        <dbReference type="EMBL" id="CAC5397060.1"/>
    </source>
</evidence>
<protein>
    <submittedName>
        <fullName evidence="1">Uncharacterized protein</fullName>
    </submittedName>
</protein>
<evidence type="ECO:0000313" key="2">
    <source>
        <dbReference type="Proteomes" id="UP000507470"/>
    </source>
</evidence>
<gene>
    <name evidence="1" type="ORF">MCOR_31536</name>
</gene>
<dbReference type="AlphaFoldDB" id="A0A6J8CQ91"/>
<accession>A0A6J8CQ91</accession>
<proteinExistence type="predicted"/>
<dbReference type="EMBL" id="CACVKT020005663">
    <property type="protein sequence ID" value="CAC5397060.1"/>
    <property type="molecule type" value="Genomic_DNA"/>
</dbReference>
<reference evidence="1 2" key="1">
    <citation type="submission" date="2020-06" db="EMBL/GenBank/DDBJ databases">
        <authorList>
            <person name="Li R."/>
            <person name="Bekaert M."/>
        </authorList>
    </citation>
    <scope>NUCLEOTIDE SEQUENCE [LARGE SCALE GENOMIC DNA]</scope>
    <source>
        <strain evidence="2">wild</strain>
    </source>
</reference>
<organism evidence="1 2">
    <name type="scientific">Mytilus coruscus</name>
    <name type="common">Sea mussel</name>
    <dbReference type="NCBI Taxonomy" id="42192"/>
    <lineage>
        <taxon>Eukaryota</taxon>
        <taxon>Metazoa</taxon>
        <taxon>Spiralia</taxon>
        <taxon>Lophotrochozoa</taxon>
        <taxon>Mollusca</taxon>
        <taxon>Bivalvia</taxon>
        <taxon>Autobranchia</taxon>
        <taxon>Pteriomorphia</taxon>
        <taxon>Mytilida</taxon>
        <taxon>Mytiloidea</taxon>
        <taxon>Mytilidae</taxon>
        <taxon>Mytilinae</taxon>
        <taxon>Mytilus</taxon>
    </lineage>
</organism>
<keyword evidence="2" id="KW-1185">Reference proteome</keyword>
<dbReference type="OrthoDB" id="40334at2759"/>
<sequence>MEDEVVADIVSSLKELNDKEEQLIKYSRDILREENGFSVFVDDKIKKLFSLAFVYKNVFQKHDVKTKEEFERLIRKYFRHSNVRDLHDELVDTEDEWDSILKDLDQRMGALSNGKVLSIGDKSPVDTELVDARSGKATSIEQFLTGGKHIVLVLLRHFA</sequence>
<dbReference type="Proteomes" id="UP000507470">
    <property type="component" value="Unassembled WGS sequence"/>
</dbReference>